<evidence type="ECO:0000256" key="1">
    <source>
        <dbReference type="SAM" id="MobiDB-lite"/>
    </source>
</evidence>
<comment type="caution">
    <text evidence="2">The sequence shown here is derived from an EMBL/GenBank/DDBJ whole genome shotgun (WGS) entry which is preliminary data.</text>
</comment>
<gene>
    <name evidence="2" type="ORF">H3H37_12580</name>
</gene>
<evidence type="ECO:0000313" key="3">
    <source>
        <dbReference type="Proteomes" id="UP000534388"/>
    </source>
</evidence>
<protein>
    <submittedName>
        <fullName evidence="2">Uncharacterized protein</fullName>
    </submittedName>
</protein>
<dbReference type="Proteomes" id="UP000534388">
    <property type="component" value="Unassembled WGS sequence"/>
</dbReference>
<dbReference type="EMBL" id="JACEZT010000007">
    <property type="protein sequence ID" value="MBA5637890.1"/>
    <property type="molecule type" value="Genomic_DNA"/>
</dbReference>
<feature type="compositionally biased region" description="Polar residues" evidence="1">
    <location>
        <begin position="110"/>
        <end position="122"/>
    </location>
</feature>
<dbReference type="RefSeq" id="WP_182162910.1">
    <property type="nucleotide sequence ID" value="NZ_JACEZT010000007.1"/>
</dbReference>
<sequence>MQMNGPSFAATVTATGTYPERSPNTDQIAARHTAAARAELAVPAQDGANVVPVQYAAASQTGADVARKTADEAARQAREQFDAGLQKLANRPETQILQARLAGQVRPADQQATPAANDSQAANAKPAPILADAGNELAADTNHDGKVSDDERMRFVAPLTYRSSERSGERLAALADSPSAFSLAEANRAYGQVAAQAIAA</sequence>
<keyword evidence="3" id="KW-1185">Reference proteome</keyword>
<evidence type="ECO:0000313" key="2">
    <source>
        <dbReference type="EMBL" id="MBA5637890.1"/>
    </source>
</evidence>
<accession>A0A7W2IC68</accession>
<feature type="region of interest" description="Disordered" evidence="1">
    <location>
        <begin position="101"/>
        <end position="123"/>
    </location>
</feature>
<name>A0A7W2IC68_9BURK</name>
<proteinExistence type="predicted"/>
<feature type="region of interest" description="Disordered" evidence="1">
    <location>
        <begin position="1"/>
        <end position="32"/>
    </location>
</feature>
<reference evidence="2 3" key="1">
    <citation type="submission" date="2020-07" db="EMBL/GenBank/DDBJ databases">
        <title>Novel species isolated from subtropical streams in China.</title>
        <authorList>
            <person name="Lu H."/>
        </authorList>
    </citation>
    <scope>NUCLEOTIDE SEQUENCE [LARGE SCALE GENOMIC DNA]</scope>
    <source>
        <strain evidence="2 3">LX20W</strain>
    </source>
</reference>
<feature type="compositionally biased region" description="Polar residues" evidence="1">
    <location>
        <begin position="1"/>
        <end position="27"/>
    </location>
</feature>
<organism evidence="2 3">
    <name type="scientific">Rugamonas brunnea</name>
    <dbReference type="NCBI Taxonomy" id="2758569"/>
    <lineage>
        <taxon>Bacteria</taxon>
        <taxon>Pseudomonadati</taxon>
        <taxon>Pseudomonadota</taxon>
        <taxon>Betaproteobacteria</taxon>
        <taxon>Burkholderiales</taxon>
        <taxon>Oxalobacteraceae</taxon>
        <taxon>Telluria group</taxon>
        <taxon>Rugamonas</taxon>
    </lineage>
</organism>
<dbReference type="AlphaFoldDB" id="A0A7W2IC68"/>